<proteinExistence type="predicted"/>
<evidence type="ECO:0000313" key="2">
    <source>
        <dbReference type="Proteomes" id="UP000271974"/>
    </source>
</evidence>
<sequence length="328" mass="35230">KKSCLNSGGCGGDIIEVRVRDDVILHNFDDVCDFFVWDILDLVTKVRPDLLNNLVHLKNRFGAVDDFLGFIEPQGADLVENGSKPFSGLLSDGLDASLDVVVLDFLLEVIPALGGHFKQVGVSIACIGCQVTVNPAEGVKNCSLGLISVIAAGCDIVFDLFDNLSQLGVIYGISVFAQNRAHFLHNGGNVFETNGIGQDICYSVSNGIKAEGADGFKHASVLGHKLVLDLIVAGVDVVVLDLLLKISPAPVGQLQEIGERVLSNGGEGVKVVVQLAFLDGRATGRGENGGEYKQRCDLHAFWWWELGSQGQSLSRAWVFWCGLCYKLS</sequence>
<reference evidence="1 2" key="1">
    <citation type="submission" date="2019-01" db="EMBL/GenBank/DDBJ databases">
        <title>A draft genome assembly of the solar-powered sea slug Elysia chlorotica.</title>
        <authorList>
            <person name="Cai H."/>
            <person name="Li Q."/>
            <person name="Fang X."/>
            <person name="Li J."/>
            <person name="Curtis N.E."/>
            <person name="Altenburger A."/>
            <person name="Shibata T."/>
            <person name="Feng M."/>
            <person name="Maeda T."/>
            <person name="Schwartz J.A."/>
            <person name="Shigenobu S."/>
            <person name="Lundholm N."/>
            <person name="Nishiyama T."/>
            <person name="Yang H."/>
            <person name="Hasebe M."/>
            <person name="Li S."/>
            <person name="Pierce S.K."/>
            <person name="Wang J."/>
        </authorList>
    </citation>
    <scope>NUCLEOTIDE SEQUENCE [LARGE SCALE GENOMIC DNA]</scope>
    <source>
        <strain evidence="1">EC2010</strain>
        <tissue evidence="1">Whole organism of an adult</tissue>
    </source>
</reference>
<accession>A0A3S1B684</accession>
<dbReference type="EMBL" id="RQTK01000371">
    <property type="protein sequence ID" value="RUS80832.1"/>
    <property type="molecule type" value="Genomic_DNA"/>
</dbReference>
<protein>
    <submittedName>
        <fullName evidence="1">Uncharacterized protein</fullName>
    </submittedName>
</protein>
<name>A0A3S1B684_ELYCH</name>
<feature type="non-terminal residue" evidence="1">
    <location>
        <position position="1"/>
    </location>
</feature>
<dbReference type="Proteomes" id="UP000271974">
    <property type="component" value="Unassembled WGS sequence"/>
</dbReference>
<gene>
    <name evidence="1" type="ORF">EGW08_011413</name>
</gene>
<organism evidence="1 2">
    <name type="scientific">Elysia chlorotica</name>
    <name type="common">Eastern emerald elysia</name>
    <name type="synonym">Sea slug</name>
    <dbReference type="NCBI Taxonomy" id="188477"/>
    <lineage>
        <taxon>Eukaryota</taxon>
        <taxon>Metazoa</taxon>
        <taxon>Spiralia</taxon>
        <taxon>Lophotrochozoa</taxon>
        <taxon>Mollusca</taxon>
        <taxon>Gastropoda</taxon>
        <taxon>Heterobranchia</taxon>
        <taxon>Euthyneura</taxon>
        <taxon>Panpulmonata</taxon>
        <taxon>Sacoglossa</taxon>
        <taxon>Placobranchoidea</taxon>
        <taxon>Plakobranchidae</taxon>
        <taxon>Elysia</taxon>
    </lineage>
</organism>
<keyword evidence="2" id="KW-1185">Reference proteome</keyword>
<dbReference type="AlphaFoldDB" id="A0A3S1B684"/>
<evidence type="ECO:0000313" key="1">
    <source>
        <dbReference type="EMBL" id="RUS80832.1"/>
    </source>
</evidence>
<comment type="caution">
    <text evidence="1">The sequence shown here is derived from an EMBL/GenBank/DDBJ whole genome shotgun (WGS) entry which is preliminary data.</text>
</comment>